<accession>A0A0P0GSX7</accession>
<evidence type="ECO:0000256" key="6">
    <source>
        <dbReference type="SAM" id="Phobius"/>
    </source>
</evidence>
<keyword evidence="5 6" id="KW-0472">Membrane</keyword>
<feature type="transmembrane region" description="Helical" evidence="6">
    <location>
        <begin position="160"/>
        <end position="181"/>
    </location>
</feature>
<dbReference type="GO" id="GO:0005886">
    <property type="term" value="C:plasma membrane"/>
    <property type="evidence" value="ECO:0007669"/>
    <property type="project" value="UniProtKB-SubCell"/>
</dbReference>
<feature type="transmembrane region" description="Helical" evidence="6">
    <location>
        <begin position="445"/>
        <end position="461"/>
    </location>
</feature>
<feature type="transmembrane region" description="Helical" evidence="6">
    <location>
        <begin position="314"/>
        <end position="336"/>
    </location>
</feature>
<evidence type="ECO:0000256" key="2">
    <source>
        <dbReference type="ARBA" id="ARBA00022475"/>
    </source>
</evidence>
<feature type="transmembrane region" description="Helical" evidence="6">
    <location>
        <begin position="86"/>
        <end position="105"/>
    </location>
</feature>
<dbReference type="KEGG" id="bcel:BcellWH2_03952"/>
<feature type="transmembrane region" description="Helical" evidence="6">
    <location>
        <begin position="44"/>
        <end position="65"/>
    </location>
</feature>
<feature type="transmembrane region" description="Helical" evidence="6">
    <location>
        <begin position="406"/>
        <end position="425"/>
    </location>
</feature>
<evidence type="ECO:0000313" key="8">
    <source>
        <dbReference type="Proteomes" id="UP000061809"/>
    </source>
</evidence>
<dbReference type="RefSeq" id="WP_029427231.1">
    <property type="nucleotide sequence ID" value="NZ_DAWDZD010000011.1"/>
</dbReference>
<gene>
    <name evidence="7" type="ORF">BcellWH2_03952</name>
</gene>
<proteinExistence type="predicted"/>
<keyword evidence="4 6" id="KW-1133">Transmembrane helix</keyword>
<dbReference type="Proteomes" id="UP000061809">
    <property type="component" value="Chromosome"/>
</dbReference>
<dbReference type="PANTHER" id="PTHR30250:SF26">
    <property type="entry name" value="PSMA PROTEIN"/>
    <property type="match status" value="1"/>
</dbReference>
<evidence type="ECO:0000256" key="4">
    <source>
        <dbReference type="ARBA" id="ARBA00022989"/>
    </source>
</evidence>
<reference evidence="7 8" key="1">
    <citation type="journal article" date="2015" name="Science">
        <title>Genetic determinants of in vivo fitness and diet responsiveness in multiple human gut Bacteroides.</title>
        <authorList>
            <person name="Wu M."/>
            <person name="McNulty N.P."/>
            <person name="Rodionov D.A."/>
            <person name="Khoroshkin M.S."/>
            <person name="Griffin N.W."/>
            <person name="Cheng J."/>
            <person name="Latreille P."/>
            <person name="Kerstetter R.A."/>
            <person name="Terrapon N."/>
            <person name="Henrissat B."/>
            <person name="Osterman A.L."/>
            <person name="Gordon J.I."/>
        </authorList>
    </citation>
    <scope>NUCLEOTIDE SEQUENCE [LARGE SCALE GENOMIC DNA]</scope>
    <source>
        <strain evidence="7 8">WH2</strain>
    </source>
</reference>
<keyword evidence="3 6" id="KW-0812">Transmembrane</keyword>
<protein>
    <recommendedName>
        <fullName evidence="9">Lipopolysaccharide biosynthesis protein</fullName>
    </recommendedName>
</protein>
<feature type="transmembrane region" description="Helical" evidence="6">
    <location>
        <begin position="467"/>
        <end position="490"/>
    </location>
</feature>
<feature type="transmembrane region" description="Helical" evidence="6">
    <location>
        <begin position="348"/>
        <end position="368"/>
    </location>
</feature>
<dbReference type="InterPro" id="IPR050833">
    <property type="entry name" value="Poly_Biosynth_Transport"/>
</dbReference>
<sequence length="512" mass="58769">MDTTSNNKRIAKNTLFLYIRMLLLMAVTLYTSRIVLKALGIEDFGIYNVVAGVVAMFNLLVNTLSNASSRFITYALGKENEIELKQVFSTVFAIHLLFAVALFFLGETIGLWFVYNKLIIPNERLIAALWVYHCSILTAVAIFVSVPFNALIIAHERMGAFAYFSIVEAVLKLLIAIGLIYVPYDKLVVYAISYFFIQVFVKFIYVGYCLLHFSESKFRFSWDSRLVKKIFVYVGWTLNGSLAVIGYTQGINILLNMFFGPIVNAARGIAVQVQAAINTFIENFQTAIRPQIIKTYASSEFHYMHTLVVASSKYGFFLTLVLVCPIMLCIQPILMMWLGTVPAHTDDFIHVILGVALLWPLRGAMIDAIHATGDIKKFQLYEGTVLLLIVPIAYLLLKFWHVEAEVVFWVYFLIEFVTQIFRIWIVLPKIKMSFSFYFKEVFRPISLLFLLSFIPLFFIKVSVEETFWYVTLYLLLFGGYILLCIFFCGLRKSERNLIFKVVSKQFSVFKKL</sequence>
<dbReference type="PANTHER" id="PTHR30250">
    <property type="entry name" value="PST FAMILY PREDICTED COLANIC ACID TRANSPORTER"/>
    <property type="match status" value="1"/>
</dbReference>
<evidence type="ECO:0000313" key="7">
    <source>
        <dbReference type="EMBL" id="ALJ61172.1"/>
    </source>
</evidence>
<dbReference type="AlphaFoldDB" id="A0A0P0GSX7"/>
<evidence type="ECO:0000256" key="1">
    <source>
        <dbReference type="ARBA" id="ARBA00004651"/>
    </source>
</evidence>
<keyword evidence="2" id="KW-1003">Cell membrane</keyword>
<evidence type="ECO:0000256" key="5">
    <source>
        <dbReference type="ARBA" id="ARBA00023136"/>
    </source>
</evidence>
<evidence type="ECO:0008006" key="9">
    <source>
        <dbReference type="Google" id="ProtNLM"/>
    </source>
</evidence>
<feature type="transmembrane region" description="Helical" evidence="6">
    <location>
        <begin position="125"/>
        <end position="148"/>
    </location>
</feature>
<comment type="subcellular location">
    <subcellularLocation>
        <location evidence="1">Cell membrane</location>
        <topology evidence="1">Multi-pass membrane protein</topology>
    </subcellularLocation>
</comment>
<evidence type="ECO:0000256" key="3">
    <source>
        <dbReference type="ARBA" id="ARBA00022692"/>
    </source>
</evidence>
<feature type="transmembrane region" description="Helical" evidence="6">
    <location>
        <begin position="380"/>
        <end position="400"/>
    </location>
</feature>
<organism evidence="7 8">
    <name type="scientific">Bacteroides cellulosilyticus</name>
    <dbReference type="NCBI Taxonomy" id="246787"/>
    <lineage>
        <taxon>Bacteria</taxon>
        <taxon>Pseudomonadati</taxon>
        <taxon>Bacteroidota</taxon>
        <taxon>Bacteroidia</taxon>
        <taxon>Bacteroidales</taxon>
        <taxon>Bacteroidaceae</taxon>
        <taxon>Bacteroides</taxon>
    </lineage>
</organism>
<feature type="transmembrane region" description="Helical" evidence="6">
    <location>
        <begin position="187"/>
        <end position="211"/>
    </location>
</feature>
<feature type="transmembrane region" description="Helical" evidence="6">
    <location>
        <begin position="15"/>
        <end position="32"/>
    </location>
</feature>
<dbReference type="PATRIC" id="fig|246787.4.peg.4090"/>
<name>A0A0P0GSX7_9BACE</name>
<dbReference type="EMBL" id="CP012801">
    <property type="protein sequence ID" value="ALJ61172.1"/>
    <property type="molecule type" value="Genomic_DNA"/>
</dbReference>